<keyword evidence="2" id="KW-1185">Reference proteome</keyword>
<evidence type="ECO:0000313" key="2">
    <source>
        <dbReference type="Proteomes" id="UP000293398"/>
    </source>
</evidence>
<name>A0A4Q7V8V5_9BURK</name>
<gene>
    <name evidence="1" type="ORF">EV681_3646</name>
</gene>
<accession>A0A4Q7V8V5</accession>
<comment type="caution">
    <text evidence="1">The sequence shown here is derived from an EMBL/GenBank/DDBJ whole genome shotgun (WGS) entry which is preliminary data.</text>
</comment>
<organism evidence="1 2">
    <name type="scientific">Advenella incenata</name>
    <dbReference type="NCBI Taxonomy" id="267800"/>
    <lineage>
        <taxon>Bacteria</taxon>
        <taxon>Pseudomonadati</taxon>
        <taxon>Pseudomonadota</taxon>
        <taxon>Betaproteobacteria</taxon>
        <taxon>Burkholderiales</taxon>
        <taxon>Alcaligenaceae</taxon>
    </lineage>
</organism>
<reference evidence="1 2" key="1">
    <citation type="submission" date="2019-02" db="EMBL/GenBank/DDBJ databases">
        <title>Genomic Encyclopedia of Type Strains, Phase IV (KMG-IV): sequencing the most valuable type-strain genomes for metagenomic binning, comparative biology and taxonomic classification.</title>
        <authorList>
            <person name="Goeker M."/>
        </authorList>
    </citation>
    <scope>NUCLEOTIDE SEQUENCE [LARGE SCALE GENOMIC DNA]</scope>
    <source>
        <strain evidence="1 2">DSM 23814</strain>
    </source>
</reference>
<protein>
    <submittedName>
        <fullName evidence="1">Uncharacterized protein</fullName>
    </submittedName>
</protein>
<dbReference type="EMBL" id="SHKO01000003">
    <property type="protein sequence ID" value="RZT92885.1"/>
    <property type="molecule type" value="Genomic_DNA"/>
</dbReference>
<dbReference type="AlphaFoldDB" id="A0A4Q7V8V5"/>
<proteinExistence type="predicted"/>
<evidence type="ECO:0000313" key="1">
    <source>
        <dbReference type="EMBL" id="RZT92885.1"/>
    </source>
</evidence>
<sequence>MHYFKRIRRTPVQGTPFQVGILEKPTAQDMGANRCNRINCKRYCVGHRGAIIARCCESAG</sequence>
<dbReference type="Proteomes" id="UP000293398">
    <property type="component" value="Unassembled WGS sequence"/>
</dbReference>